<dbReference type="AlphaFoldDB" id="J9G9L2"/>
<accession>J9G9L2</accession>
<dbReference type="EMBL" id="AMCI01005445">
    <property type="protein sequence ID" value="EJW96124.1"/>
    <property type="molecule type" value="Genomic_DNA"/>
</dbReference>
<protein>
    <submittedName>
        <fullName evidence="1">Uncharacterized protein</fullName>
    </submittedName>
</protein>
<evidence type="ECO:0000313" key="1">
    <source>
        <dbReference type="EMBL" id="EJW96124.1"/>
    </source>
</evidence>
<name>J9G9L2_9ZZZZ</name>
<reference evidence="1" key="1">
    <citation type="journal article" date="2012" name="PLoS ONE">
        <title>Gene sets for utilization of primary and secondary nutrition supplies in the distal gut of endangered iberian lynx.</title>
        <authorList>
            <person name="Alcaide M."/>
            <person name="Messina E."/>
            <person name="Richter M."/>
            <person name="Bargiela R."/>
            <person name="Peplies J."/>
            <person name="Huws S.A."/>
            <person name="Newbold C.J."/>
            <person name="Golyshin P.N."/>
            <person name="Simon M.A."/>
            <person name="Lopez G."/>
            <person name="Yakimov M.M."/>
            <person name="Ferrer M."/>
        </authorList>
    </citation>
    <scope>NUCLEOTIDE SEQUENCE</scope>
</reference>
<proteinExistence type="predicted"/>
<gene>
    <name evidence="1" type="ORF">EVA_15771</name>
</gene>
<comment type="caution">
    <text evidence="1">The sequence shown here is derived from an EMBL/GenBank/DDBJ whole genome shotgun (WGS) entry which is preliminary data.</text>
</comment>
<organism evidence="1">
    <name type="scientific">gut metagenome</name>
    <dbReference type="NCBI Taxonomy" id="749906"/>
    <lineage>
        <taxon>unclassified sequences</taxon>
        <taxon>metagenomes</taxon>
        <taxon>organismal metagenomes</taxon>
    </lineage>
</organism>
<sequence length="60" mass="7016">MKQAYLHIDVMRGERFVKTIHMPYCPAFKVTSEQIAEYIKDKFPVLSAGGKFTFHVYCDE</sequence>